<dbReference type="RefSeq" id="WP_004562235.1">
    <property type="nucleotide sequence ID" value="NZ_AOUO01000747.1"/>
</dbReference>
<sequence>MATKEEVNASVGLVLAIIGAVCGTVATSLAAEPGPIRLLGLCLGAAIPPFVTAVGRWRPVRAGLAVLITVVAAVVTYSGAFGVGVATDHKIVPAPPGVPGPTAPWPPTTPPTTETSVHEDRELETTPEKLTCQPVCTGGITIKSVGKSPVPIKSVELTGPAKAKFTRTDDCVGKTLAPDATCSFQVTFEPGGASGPQTAQVIIRDDHGLEKTVELSGGGDLLDLSVSPTGLRCVVQPAGTVDGRDALQVFFHVSLTGDPADLPGLVPVKVTAGPGKTVTLHTAVGKTGSTVAALPLAATDYGQTRTVIVTVDPAREIAELSEANNALTTHVKLPAKPGHSTAVPC</sequence>
<organism evidence="3 4">
    <name type="scientific">Amycolatopsis vancoresmycina DSM 44592</name>
    <dbReference type="NCBI Taxonomy" id="1292037"/>
    <lineage>
        <taxon>Bacteria</taxon>
        <taxon>Bacillati</taxon>
        <taxon>Actinomycetota</taxon>
        <taxon>Actinomycetes</taxon>
        <taxon>Pseudonocardiales</taxon>
        <taxon>Pseudonocardiaceae</taxon>
        <taxon>Amycolatopsis</taxon>
    </lineage>
</organism>
<dbReference type="InterPro" id="IPR013783">
    <property type="entry name" value="Ig-like_fold"/>
</dbReference>
<evidence type="ECO:0000256" key="1">
    <source>
        <dbReference type="SAM" id="MobiDB-lite"/>
    </source>
</evidence>
<name>R1FGE4_9PSEU</name>
<gene>
    <name evidence="3" type="ORF">H480_42870</name>
</gene>
<evidence type="ECO:0000313" key="4">
    <source>
        <dbReference type="Proteomes" id="UP000014139"/>
    </source>
</evidence>
<feature type="region of interest" description="Disordered" evidence="1">
    <location>
        <begin position="95"/>
        <end position="118"/>
    </location>
</feature>
<keyword evidence="2" id="KW-1133">Transmembrane helix</keyword>
<protein>
    <submittedName>
        <fullName evidence="3">Uncharacterized protein</fullName>
    </submittedName>
</protein>
<dbReference type="GO" id="GO:0005975">
    <property type="term" value="P:carbohydrate metabolic process"/>
    <property type="evidence" value="ECO:0007669"/>
    <property type="project" value="UniProtKB-ARBA"/>
</dbReference>
<keyword evidence="2" id="KW-0472">Membrane</keyword>
<dbReference type="Proteomes" id="UP000014139">
    <property type="component" value="Unassembled WGS sequence"/>
</dbReference>
<evidence type="ECO:0000313" key="3">
    <source>
        <dbReference type="EMBL" id="EOD58688.1"/>
    </source>
</evidence>
<dbReference type="PATRIC" id="fig|1292037.4.peg.8034"/>
<feature type="transmembrane region" description="Helical" evidence="2">
    <location>
        <begin position="36"/>
        <end position="55"/>
    </location>
</feature>
<proteinExistence type="predicted"/>
<dbReference type="AlphaFoldDB" id="R1FGE4"/>
<keyword evidence="4" id="KW-1185">Reference proteome</keyword>
<feature type="compositionally biased region" description="Pro residues" evidence="1">
    <location>
        <begin position="95"/>
        <end position="110"/>
    </location>
</feature>
<dbReference type="EMBL" id="AOUO01000747">
    <property type="protein sequence ID" value="EOD58688.1"/>
    <property type="molecule type" value="Genomic_DNA"/>
</dbReference>
<keyword evidence="2" id="KW-0812">Transmembrane</keyword>
<feature type="transmembrane region" description="Helical" evidence="2">
    <location>
        <begin position="62"/>
        <end position="86"/>
    </location>
</feature>
<accession>R1FGE4</accession>
<comment type="caution">
    <text evidence="3">The sequence shown here is derived from an EMBL/GenBank/DDBJ whole genome shotgun (WGS) entry which is preliminary data.</text>
</comment>
<evidence type="ECO:0000256" key="2">
    <source>
        <dbReference type="SAM" id="Phobius"/>
    </source>
</evidence>
<dbReference type="OrthoDB" id="5476529at2"/>
<dbReference type="eggNOG" id="ENOG50310NB">
    <property type="taxonomic scope" value="Bacteria"/>
</dbReference>
<feature type="transmembrane region" description="Helical" evidence="2">
    <location>
        <begin position="7"/>
        <end position="30"/>
    </location>
</feature>
<reference evidence="3 4" key="1">
    <citation type="submission" date="2013-02" db="EMBL/GenBank/DDBJ databases">
        <title>Draft genome sequence of Amycolatopsis vancoresmycina strain DSM 44592T.</title>
        <authorList>
            <person name="Kumar S."/>
            <person name="Kaur N."/>
            <person name="Kaur C."/>
            <person name="Raghava G.P.S."/>
            <person name="Mayilraj S."/>
        </authorList>
    </citation>
    <scope>NUCLEOTIDE SEQUENCE [LARGE SCALE GENOMIC DNA]</scope>
    <source>
        <strain evidence="3 4">DSM 44592</strain>
    </source>
</reference>
<dbReference type="Gene3D" id="2.60.40.10">
    <property type="entry name" value="Immunoglobulins"/>
    <property type="match status" value="2"/>
</dbReference>